<dbReference type="InterPro" id="IPR036282">
    <property type="entry name" value="Glutathione-S-Trfase_C_sf"/>
</dbReference>
<dbReference type="InterPro" id="IPR004045">
    <property type="entry name" value="Glutathione_S-Trfase_N"/>
</dbReference>
<protein>
    <recommendedName>
        <fullName evidence="2">glutathione transferase</fullName>
        <ecNumber evidence="2">2.5.1.18</ecNumber>
    </recommendedName>
    <alternativeName>
        <fullName evidence="5">GST class-phi</fullName>
    </alternativeName>
</protein>
<evidence type="ECO:0000256" key="3">
    <source>
        <dbReference type="ARBA" id="ARBA00022679"/>
    </source>
</evidence>
<dbReference type="InterPro" id="IPR036249">
    <property type="entry name" value="Thioredoxin-like_sf"/>
</dbReference>
<dbReference type="PANTHER" id="PTHR43900">
    <property type="entry name" value="GLUTATHIONE S-TRANSFERASE RHO"/>
    <property type="match status" value="1"/>
</dbReference>
<dbReference type="SUPFAM" id="SSF47616">
    <property type="entry name" value="GST C-terminal domain-like"/>
    <property type="match status" value="1"/>
</dbReference>
<accession>S8DA36</accession>
<comment type="caution">
    <text evidence="8">The sequence shown here is derived from an EMBL/GenBank/DDBJ whole genome shotgun (WGS) entry which is preliminary data.</text>
</comment>
<comment type="catalytic activity">
    <reaction evidence="4">
        <text>RX + glutathione = an S-substituted glutathione + a halide anion + H(+)</text>
        <dbReference type="Rhea" id="RHEA:16437"/>
        <dbReference type="ChEBI" id="CHEBI:15378"/>
        <dbReference type="ChEBI" id="CHEBI:16042"/>
        <dbReference type="ChEBI" id="CHEBI:17792"/>
        <dbReference type="ChEBI" id="CHEBI:57925"/>
        <dbReference type="ChEBI" id="CHEBI:90779"/>
        <dbReference type="EC" id="2.5.1.18"/>
    </reaction>
</comment>
<proteinExistence type="inferred from homology"/>
<dbReference type="InterPro" id="IPR010987">
    <property type="entry name" value="Glutathione-S-Trfase_C-like"/>
</dbReference>
<sequence>MAGGGAVKVYGAAISVAVSRVLTCLIEKDVPFQLVPLNMAKGEHKKPDYLKIQPFGQVPAFQDENITLFESRAVLRYIAEKHAAKGNKKLFGSNPLEKASVDQWLEAEGQSFNPPSSVLVFQLAFAPKMKIKRDETSIKLNEAKLSKVLDVYDRRLGESRYLAGEDFSLADLSHLPAAQFLVNSDEMIKEAFSSRKNVDRWWEEISHRDSWKKVTEMH</sequence>
<evidence type="ECO:0000259" key="7">
    <source>
        <dbReference type="PROSITE" id="PS50405"/>
    </source>
</evidence>
<dbReference type="GO" id="GO:0005737">
    <property type="term" value="C:cytoplasm"/>
    <property type="evidence" value="ECO:0007669"/>
    <property type="project" value="TreeGrafter"/>
</dbReference>
<dbReference type="GO" id="GO:0009407">
    <property type="term" value="P:toxin catabolic process"/>
    <property type="evidence" value="ECO:0007669"/>
    <property type="project" value="UniProtKB-ARBA"/>
</dbReference>
<dbReference type="PROSITE" id="PS50405">
    <property type="entry name" value="GST_CTER"/>
    <property type="match status" value="1"/>
</dbReference>
<evidence type="ECO:0000256" key="5">
    <source>
        <dbReference type="ARBA" id="ARBA00081070"/>
    </source>
</evidence>
<reference evidence="8 9" key="1">
    <citation type="journal article" date="2013" name="BMC Genomics">
        <title>The miniature genome of a carnivorous plant Genlisea aurea contains a low number of genes and short non-coding sequences.</title>
        <authorList>
            <person name="Leushkin E.V."/>
            <person name="Sutormin R.A."/>
            <person name="Nabieva E.R."/>
            <person name="Penin A.A."/>
            <person name="Kondrashov A.S."/>
            <person name="Logacheva M.D."/>
        </authorList>
    </citation>
    <scope>NUCLEOTIDE SEQUENCE [LARGE SCALE GENOMIC DNA]</scope>
</reference>
<dbReference type="PROSITE" id="PS50404">
    <property type="entry name" value="GST_NTER"/>
    <property type="match status" value="1"/>
</dbReference>
<keyword evidence="3" id="KW-0808">Transferase</keyword>
<dbReference type="InterPro" id="IPR004046">
    <property type="entry name" value="GST_C"/>
</dbReference>
<dbReference type="Gene3D" id="1.20.1050.10">
    <property type="match status" value="1"/>
</dbReference>
<dbReference type="FunFam" id="3.40.30.10:FF:000016">
    <property type="entry name" value="Glutathione S-transferase F2"/>
    <property type="match status" value="1"/>
</dbReference>
<feature type="domain" description="GST N-terminal" evidence="6">
    <location>
        <begin position="5"/>
        <end position="86"/>
    </location>
</feature>
<evidence type="ECO:0000256" key="1">
    <source>
        <dbReference type="ARBA" id="ARBA00010128"/>
    </source>
</evidence>
<dbReference type="SFLD" id="SFLDG00358">
    <property type="entry name" value="Main_(cytGST)"/>
    <property type="match status" value="1"/>
</dbReference>
<dbReference type="FunFam" id="1.20.1050.10:FF:000004">
    <property type="entry name" value="Glutathione S-transferase F2"/>
    <property type="match status" value="1"/>
</dbReference>
<dbReference type="Proteomes" id="UP000015453">
    <property type="component" value="Unassembled WGS sequence"/>
</dbReference>
<dbReference type="SFLD" id="SFLDS00019">
    <property type="entry name" value="Glutathione_Transferase_(cytos"/>
    <property type="match status" value="1"/>
</dbReference>
<dbReference type="InterPro" id="IPR034347">
    <property type="entry name" value="GST_Phi_C"/>
</dbReference>
<dbReference type="InterPro" id="IPR040079">
    <property type="entry name" value="Glutathione_S-Trfase"/>
</dbReference>
<evidence type="ECO:0000256" key="4">
    <source>
        <dbReference type="ARBA" id="ARBA00047960"/>
    </source>
</evidence>
<dbReference type="GO" id="GO:0006749">
    <property type="term" value="P:glutathione metabolic process"/>
    <property type="evidence" value="ECO:0007669"/>
    <property type="project" value="TreeGrafter"/>
</dbReference>
<dbReference type="OrthoDB" id="422574at2759"/>
<dbReference type="SUPFAM" id="SSF52833">
    <property type="entry name" value="Thioredoxin-like"/>
    <property type="match status" value="1"/>
</dbReference>
<dbReference type="EMBL" id="AUSU01000103">
    <property type="protein sequence ID" value="EPS74341.1"/>
    <property type="molecule type" value="Genomic_DNA"/>
</dbReference>
<dbReference type="CDD" id="cd03187">
    <property type="entry name" value="GST_C_Phi"/>
    <property type="match status" value="1"/>
</dbReference>
<evidence type="ECO:0000313" key="8">
    <source>
        <dbReference type="EMBL" id="EPS74341.1"/>
    </source>
</evidence>
<keyword evidence="9" id="KW-1185">Reference proteome</keyword>
<evidence type="ECO:0000256" key="2">
    <source>
        <dbReference type="ARBA" id="ARBA00012452"/>
    </source>
</evidence>
<dbReference type="CDD" id="cd03053">
    <property type="entry name" value="GST_N_Phi"/>
    <property type="match status" value="1"/>
</dbReference>
<dbReference type="PANTHER" id="PTHR43900:SF96">
    <property type="entry name" value="GLUTATHIONE TRANSFERASE"/>
    <property type="match status" value="1"/>
</dbReference>
<dbReference type="Gene3D" id="3.40.30.10">
    <property type="entry name" value="Glutaredoxin"/>
    <property type="match status" value="1"/>
</dbReference>
<organism evidence="8 9">
    <name type="scientific">Genlisea aurea</name>
    <dbReference type="NCBI Taxonomy" id="192259"/>
    <lineage>
        <taxon>Eukaryota</taxon>
        <taxon>Viridiplantae</taxon>
        <taxon>Streptophyta</taxon>
        <taxon>Embryophyta</taxon>
        <taxon>Tracheophyta</taxon>
        <taxon>Spermatophyta</taxon>
        <taxon>Magnoliopsida</taxon>
        <taxon>eudicotyledons</taxon>
        <taxon>Gunneridae</taxon>
        <taxon>Pentapetalae</taxon>
        <taxon>asterids</taxon>
        <taxon>lamiids</taxon>
        <taxon>Lamiales</taxon>
        <taxon>Lentibulariaceae</taxon>
        <taxon>Genlisea</taxon>
    </lineage>
</organism>
<gene>
    <name evidence="8" type="ORF">M569_00413</name>
</gene>
<dbReference type="SFLD" id="SFLDG01154">
    <property type="entry name" value="Main.5:_Phi-like"/>
    <property type="match status" value="1"/>
</dbReference>
<feature type="domain" description="GST C-terminal" evidence="7">
    <location>
        <begin position="94"/>
        <end position="218"/>
    </location>
</feature>
<evidence type="ECO:0000313" key="9">
    <source>
        <dbReference type="Proteomes" id="UP000015453"/>
    </source>
</evidence>
<dbReference type="Pfam" id="PF00043">
    <property type="entry name" value="GST_C"/>
    <property type="match status" value="1"/>
</dbReference>
<name>S8DA36_9LAMI</name>
<dbReference type="AlphaFoldDB" id="S8DA36"/>
<dbReference type="GO" id="GO:0043295">
    <property type="term" value="F:glutathione binding"/>
    <property type="evidence" value="ECO:0007669"/>
    <property type="project" value="TreeGrafter"/>
</dbReference>
<dbReference type="EC" id="2.5.1.18" evidence="2"/>
<dbReference type="GO" id="GO:0004364">
    <property type="term" value="F:glutathione transferase activity"/>
    <property type="evidence" value="ECO:0007669"/>
    <property type="project" value="UniProtKB-EC"/>
</dbReference>
<evidence type="ECO:0000259" key="6">
    <source>
        <dbReference type="PROSITE" id="PS50404"/>
    </source>
</evidence>
<comment type="similarity">
    <text evidence="1">Belongs to the GST superfamily. Phi family.</text>
</comment>
<dbReference type="Pfam" id="PF02798">
    <property type="entry name" value="GST_N"/>
    <property type="match status" value="1"/>
</dbReference>